<evidence type="ECO:0000256" key="1">
    <source>
        <dbReference type="SAM" id="MobiDB-lite"/>
    </source>
</evidence>
<dbReference type="EMBL" id="GBXM01075948">
    <property type="protein sequence ID" value="JAH32629.1"/>
    <property type="molecule type" value="Transcribed_RNA"/>
</dbReference>
<dbReference type="EMBL" id="GBXM01073636">
    <property type="protein sequence ID" value="JAH34941.1"/>
    <property type="molecule type" value="Transcribed_RNA"/>
</dbReference>
<reference evidence="2" key="2">
    <citation type="journal article" date="2015" name="Fish Shellfish Immunol.">
        <title>Early steps in the European eel (Anguilla anguilla)-Vibrio vulnificus interaction in the gills: Role of the RtxA13 toxin.</title>
        <authorList>
            <person name="Callol A."/>
            <person name="Pajuelo D."/>
            <person name="Ebbesson L."/>
            <person name="Teles M."/>
            <person name="MacKenzie S."/>
            <person name="Amaro C."/>
        </authorList>
    </citation>
    <scope>NUCLEOTIDE SEQUENCE</scope>
</reference>
<name>A0A0E9RU10_ANGAN</name>
<evidence type="ECO:0000313" key="2">
    <source>
        <dbReference type="EMBL" id="JAH32629.1"/>
    </source>
</evidence>
<protein>
    <submittedName>
        <fullName evidence="2">Uncharacterized protein</fullName>
    </submittedName>
</protein>
<dbReference type="AlphaFoldDB" id="A0A0E9RU10"/>
<feature type="region of interest" description="Disordered" evidence="1">
    <location>
        <begin position="1"/>
        <end position="20"/>
    </location>
</feature>
<accession>A0A0E9RU10</accession>
<sequence length="39" mass="4344">MRSTCGDVLTPPPPKPTRMSTVMMRTSHSALLYSKSTYN</sequence>
<organism evidence="2">
    <name type="scientific">Anguilla anguilla</name>
    <name type="common">European freshwater eel</name>
    <name type="synonym">Muraena anguilla</name>
    <dbReference type="NCBI Taxonomy" id="7936"/>
    <lineage>
        <taxon>Eukaryota</taxon>
        <taxon>Metazoa</taxon>
        <taxon>Chordata</taxon>
        <taxon>Craniata</taxon>
        <taxon>Vertebrata</taxon>
        <taxon>Euteleostomi</taxon>
        <taxon>Actinopterygii</taxon>
        <taxon>Neopterygii</taxon>
        <taxon>Teleostei</taxon>
        <taxon>Anguilliformes</taxon>
        <taxon>Anguillidae</taxon>
        <taxon>Anguilla</taxon>
    </lineage>
</organism>
<reference evidence="2" key="1">
    <citation type="submission" date="2014-11" db="EMBL/GenBank/DDBJ databases">
        <authorList>
            <person name="Amaro Gonzalez C."/>
        </authorList>
    </citation>
    <scope>NUCLEOTIDE SEQUENCE</scope>
</reference>
<proteinExistence type="predicted"/>